<evidence type="ECO:0000313" key="1">
    <source>
        <dbReference type="EMBL" id="AZS37139.1"/>
    </source>
</evidence>
<organism evidence="1 2">
    <name type="scientific">Microbacterium lemovicicum</name>
    <dbReference type="NCBI Taxonomy" id="1072463"/>
    <lineage>
        <taxon>Bacteria</taxon>
        <taxon>Bacillati</taxon>
        <taxon>Actinomycetota</taxon>
        <taxon>Actinomycetes</taxon>
        <taxon>Micrococcales</taxon>
        <taxon>Microbacteriaceae</taxon>
        <taxon>Microbacterium</taxon>
    </lineage>
</organism>
<accession>A0A3Q9IYG0</accession>
<sequence>MPDAAYEAAVAQLDADLAGLVERRRHAGPAPAVEVDPRELAIRLTELWDDLTVIEKRNLLRPLIHRVRILKPARQGKGVWRDRVDVIPAWGPAAG</sequence>
<name>A0A3Q9IYG0_9MICO</name>
<dbReference type="AlphaFoldDB" id="A0A3Q9IYG0"/>
<gene>
    <name evidence="1" type="ORF">CVS47_01769</name>
</gene>
<dbReference type="KEGG" id="mlv:CVS47_01769"/>
<evidence type="ECO:0000313" key="2">
    <source>
        <dbReference type="Proteomes" id="UP000276888"/>
    </source>
</evidence>
<dbReference type="EMBL" id="CP031423">
    <property type="protein sequence ID" value="AZS37139.1"/>
    <property type="molecule type" value="Genomic_DNA"/>
</dbReference>
<dbReference type="Proteomes" id="UP000276888">
    <property type="component" value="Chromosome"/>
</dbReference>
<protein>
    <submittedName>
        <fullName evidence="1">Uncharacterized protein</fullName>
    </submittedName>
</protein>
<keyword evidence="2" id="KW-1185">Reference proteome</keyword>
<reference evidence="1 2" key="1">
    <citation type="submission" date="2018-08" db="EMBL/GenBank/DDBJ databases">
        <title>Microbacterium lemovicicum sp. nov., a bacterium isolated from a natural uranium-rich soil.</title>
        <authorList>
            <person name="ORTET P."/>
        </authorList>
    </citation>
    <scope>NUCLEOTIDE SEQUENCE [LARGE SCALE GENOMIC DNA]</scope>
    <source>
        <strain evidence="1 2">Viu22</strain>
    </source>
</reference>
<proteinExistence type="predicted"/>